<reference evidence="1 2" key="1">
    <citation type="submission" date="2019-07" db="EMBL/GenBank/DDBJ databases">
        <title>Whole genome shotgun sequence of Staphylococcus cohnii subsp. urealyticus NBRC 109766.</title>
        <authorList>
            <person name="Hosoyama A."/>
            <person name="Uohara A."/>
            <person name="Ohji S."/>
            <person name="Ichikawa N."/>
        </authorList>
    </citation>
    <scope>NUCLEOTIDE SEQUENCE [LARGE SCALE GENOMIC DNA]</scope>
    <source>
        <strain evidence="1 2">NBRC 109766</strain>
    </source>
</reference>
<dbReference type="EMBL" id="BKAW01000009">
    <property type="protein sequence ID" value="GEQ03479.1"/>
    <property type="molecule type" value="Genomic_DNA"/>
</dbReference>
<gene>
    <name evidence="1" type="ORF">SCO02_19200</name>
</gene>
<protein>
    <submittedName>
        <fullName evidence="1">Uncharacterized protein</fullName>
    </submittedName>
</protein>
<proteinExistence type="predicted"/>
<dbReference type="Proteomes" id="UP000321839">
    <property type="component" value="Unassembled WGS sequence"/>
</dbReference>
<sequence length="101" mass="11780">MSEVILGIVQALYFFSLFFKNPYLRQEEEIRYIIQNINSDSSLNPEIQMNDKPFAVCKMTSEMLKEVIINRDNADKKTKIESLLKNHSFEGTKVSITKLPY</sequence>
<dbReference type="RefSeq" id="WP_240621225.1">
    <property type="nucleotide sequence ID" value="NZ_BKAW01000009.1"/>
</dbReference>
<organism evidence="1 2">
    <name type="scientific">Staphylococcus ureilyticus</name>
    <name type="common">Staphylococcus cohnii subsp. urealyticus</name>
    <dbReference type="NCBI Taxonomy" id="94138"/>
    <lineage>
        <taxon>Bacteria</taxon>
        <taxon>Bacillati</taxon>
        <taxon>Bacillota</taxon>
        <taxon>Bacilli</taxon>
        <taxon>Bacillales</taxon>
        <taxon>Staphylococcaceae</taxon>
        <taxon>Staphylococcus</taxon>
        <taxon>Staphylococcus cohnii species complex</taxon>
    </lineage>
</organism>
<keyword evidence="2" id="KW-1185">Reference proteome</keyword>
<evidence type="ECO:0000313" key="2">
    <source>
        <dbReference type="Proteomes" id="UP000321839"/>
    </source>
</evidence>
<comment type="caution">
    <text evidence="1">The sequence shown here is derived from an EMBL/GenBank/DDBJ whole genome shotgun (WGS) entry which is preliminary data.</text>
</comment>
<dbReference type="AlphaFoldDB" id="A0AB34ALQ8"/>
<name>A0AB34ALQ8_STAUR</name>
<accession>A0AB34ALQ8</accession>
<evidence type="ECO:0000313" key="1">
    <source>
        <dbReference type="EMBL" id="GEQ03479.1"/>
    </source>
</evidence>